<evidence type="ECO:0000256" key="6">
    <source>
        <dbReference type="SAM" id="Phobius"/>
    </source>
</evidence>
<feature type="transmembrane region" description="Helical" evidence="6">
    <location>
        <begin position="20"/>
        <end position="42"/>
    </location>
</feature>
<reference evidence="7" key="1">
    <citation type="submission" date="2020-08" db="EMBL/GenBank/DDBJ databases">
        <authorList>
            <person name="Shumante A."/>
            <person name="Zimin A.V."/>
            <person name="Puiu D."/>
            <person name="Salzberg S.L."/>
        </authorList>
    </citation>
    <scope>NUCLEOTIDE SEQUENCE</scope>
    <source>
        <strain evidence="7">WC2-LM</strain>
        <tissue evidence="7">Liver</tissue>
    </source>
</reference>
<evidence type="ECO:0000256" key="1">
    <source>
        <dbReference type="ARBA" id="ARBA00004141"/>
    </source>
</evidence>
<keyword evidence="3 6" id="KW-0812">Transmembrane</keyword>
<evidence type="ECO:0000256" key="5">
    <source>
        <dbReference type="ARBA" id="ARBA00023136"/>
    </source>
</evidence>
<feature type="transmembrane region" description="Helical" evidence="6">
    <location>
        <begin position="84"/>
        <end position="106"/>
    </location>
</feature>
<dbReference type="PANTHER" id="PTHR20855:SF40">
    <property type="entry name" value="ADIPONECTIN RECEPTOR PROTEIN 1"/>
    <property type="match status" value="1"/>
</dbReference>
<evidence type="ECO:0000256" key="4">
    <source>
        <dbReference type="ARBA" id="ARBA00022989"/>
    </source>
</evidence>
<dbReference type="AlphaFoldDB" id="A0A834PNL3"/>
<evidence type="ECO:0000313" key="8">
    <source>
        <dbReference type="Proteomes" id="UP000662637"/>
    </source>
</evidence>
<comment type="caution">
    <text evidence="7">The sequence shown here is derived from an EMBL/GenBank/DDBJ whole genome shotgun (WGS) entry which is preliminary data.</text>
</comment>
<dbReference type="GO" id="GO:0005886">
    <property type="term" value="C:plasma membrane"/>
    <property type="evidence" value="ECO:0007669"/>
    <property type="project" value="TreeGrafter"/>
</dbReference>
<keyword evidence="5 6" id="KW-0472">Membrane</keyword>
<keyword evidence="4 6" id="KW-1133">Transmembrane helix</keyword>
<accession>A0A834PNL3</accession>
<name>A0A834PNL3_MARMO</name>
<dbReference type="Proteomes" id="UP000662637">
    <property type="component" value="Unassembled WGS sequence"/>
</dbReference>
<evidence type="ECO:0000256" key="3">
    <source>
        <dbReference type="ARBA" id="ARBA00022692"/>
    </source>
</evidence>
<proteinExistence type="inferred from homology"/>
<dbReference type="PANTHER" id="PTHR20855">
    <property type="entry name" value="ADIPOR/PROGESTIN RECEPTOR-RELATED"/>
    <property type="match status" value="1"/>
</dbReference>
<dbReference type="InterPro" id="IPR004254">
    <property type="entry name" value="AdipoR/HlyIII-related"/>
</dbReference>
<dbReference type="GO" id="GO:0038023">
    <property type="term" value="F:signaling receptor activity"/>
    <property type="evidence" value="ECO:0007669"/>
    <property type="project" value="TreeGrafter"/>
</dbReference>
<evidence type="ECO:0000313" key="7">
    <source>
        <dbReference type="EMBL" id="KAF7463451.1"/>
    </source>
</evidence>
<evidence type="ECO:0000256" key="2">
    <source>
        <dbReference type="ARBA" id="ARBA00007018"/>
    </source>
</evidence>
<organism evidence="7 8">
    <name type="scientific">Marmota monax</name>
    <name type="common">Woodchuck</name>
    <dbReference type="NCBI Taxonomy" id="9995"/>
    <lineage>
        <taxon>Eukaryota</taxon>
        <taxon>Metazoa</taxon>
        <taxon>Chordata</taxon>
        <taxon>Craniata</taxon>
        <taxon>Vertebrata</taxon>
        <taxon>Euteleostomi</taxon>
        <taxon>Mammalia</taxon>
        <taxon>Eutheria</taxon>
        <taxon>Euarchontoglires</taxon>
        <taxon>Glires</taxon>
        <taxon>Rodentia</taxon>
        <taxon>Sciuromorpha</taxon>
        <taxon>Sciuridae</taxon>
        <taxon>Xerinae</taxon>
        <taxon>Marmotini</taxon>
        <taxon>Marmota</taxon>
    </lineage>
</organism>
<sequence>MGSFVPWLYYSFYCSPPPRLIYLSFVCVLSISDIIVAQWDWFATPKHQQTRAGVFLGLGLSGVVPSMHFTIAEGFIKATTVGQMGWFFLMAVMYITGAGFMLLRFLSASFRESLTHGSSPIRIATSCWWPQPLSNFRGSPTFRNSVMA</sequence>
<dbReference type="Pfam" id="PF03006">
    <property type="entry name" value="HlyIII"/>
    <property type="match status" value="1"/>
</dbReference>
<protein>
    <submittedName>
        <fullName evidence="7">Uncharacterized protein</fullName>
    </submittedName>
</protein>
<comment type="similarity">
    <text evidence="2">Belongs to the ADIPOR family.</text>
</comment>
<comment type="subcellular location">
    <subcellularLocation>
        <location evidence="1">Membrane</location>
        <topology evidence="1">Multi-pass membrane protein</topology>
    </subcellularLocation>
</comment>
<dbReference type="EMBL" id="WJEC01008172">
    <property type="protein sequence ID" value="KAF7463451.1"/>
    <property type="molecule type" value="Genomic_DNA"/>
</dbReference>
<feature type="transmembrane region" description="Helical" evidence="6">
    <location>
        <begin position="54"/>
        <end position="72"/>
    </location>
</feature>
<gene>
    <name evidence="7" type="ORF">GHT09_009358</name>
</gene>
<dbReference type="GO" id="GO:0033211">
    <property type="term" value="P:adiponectin-activated signaling pathway"/>
    <property type="evidence" value="ECO:0007669"/>
    <property type="project" value="TreeGrafter"/>
</dbReference>